<evidence type="ECO:0000313" key="2">
    <source>
        <dbReference type="EMBL" id="CAI6367238.1"/>
    </source>
</evidence>
<dbReference type="AlphaFoldDB" id="A0AAV0XCQ7"/>
<protein>
    <submittedName>
        <fullName evidence="1">Uncharacterized protein</fullName>
    </submittedName>
</protein>
<dbReference type="EMBL" id="CARXXK010000005">
    <property type="protein sequence ID" value="CAI6367937.1"/>
    <property type="molecule type" value="Genomic_DNA"/>
</dbReference>
<accession>A0AAV0XCQ7</accession>
<dbReference type="EMBL" id="CARXXK010000004">
    <property type="protein sequence ID" value="CAI6367238.1"/>
    <property type="molecule type" value="Genomic_DNA"/>
</dbReference>
<evidence type="ECO:0000313" key="1">
    <source>
        <dbReference type="EMBL" id="CAI6365993.1"/>
    </source>
</evidence>
<dbReference type="EMBL" id="CARXXK010000438">
    <property type="protein sequence ID" value="CAI6370577.1"/>
    <property type="molecule type" value="Genomic_DNA"/>
</dbReference>
<name>A0AAV0XCQ7_9HEMI</name>
<keyword evidence="5" id="KW-1185">Reference proteome</keyword>
<dbReference type="Proteomes" id="UP001160148">
    <property type="component" value="Unassembled WGS sequence"/>
</dbReference>
<dbReference type="EMBL" id="CARXXK010000004">
    <property type="protein sequence ID" value="CAI6365993.1"/>
    <property type="molecule type" value="Genomic_DNA"/>
</dbReference>
<evidence type="ECO:0000313" key="5">
    <source>
        <dbReference type="Proteomes" id="UP001160148"/>
    </source>
</evidence>
<evidence type="ECO:0000313" key="3">
    <source>
        <dbReference type="EMBL" id="CAI6367937.1"/>
    </source>
</evidence>
<proteinExistence type="predicted"/>
<sequence>MRNQVRKIDNSYIQRHVIDEAIQYGISQGDYIYTNQVKLYATDSIVQKWMEKVKEGNNRGRSIAISPPSFSSLYEQGNLALISPLSPSATNKQHSPEYPILQYSLPTQDSCTNLQDAIAMAIDENDGPMYFNRDPTPLFDYTDSKSKPSDLCPPNLFY</sequence>
<organism evidence="1 5">
    <name type="scientific">Macrosiphum euphorbiae</name>
    <name type="common">potato aphid</name>
    <dbReference type="NCBI Taxonomy" id="13131"/>
    <lineage>
        <taxon>Eukaryota</taxon>
        <taxon>Metazoa</taxon>
        <taxon>Ecdysozoa</taxon>
        <taxon>Arthropoda</taxon>
        <taxon>Hexapoda</taxon>
        <taxon>Insecta</taxon>
        <taxon>Pterygota</taxon>
        <taxon>Neoptera</taxon>
        <taxon>Paraneoptera</taxon>
        <taxon>Hemiptera</taxon>
        <taxon>Sternorrhyncha</taxon>
        <taxon>Aphidomorpha</taxon>
        <taxon>Aphidoidea</taxon>
        <taxon>Aphididae</taxon>
        <taxon>Macrosiphini</taxon>
        <taxon>Macrosiphum</taxon>
    </lineage>
</organism>
<evidence type="ECO:0000313" key="4">
    <source>
        <dbReference type="EMBL" id="CAI6370577.1"/>
    </source>
</evidence>
<comment type="caution">
    <text evidence="1">The sequence shown here is derived from an EMBL/GenBank/DDBJ whole genome shotgun (WGS) entry which is preliminary data.</text>
</comment>
<gene>
    <name evidence="1" type="ORF">MEUPH1_LOCUS20632</name>
    <name evidence="2" type="ORF">MEUPH1_LOCUS21735</name>
    <name evidence="3" type="ORF">MEUPH1_LOCUS22349</name>
    <name evidence="4" type="ORF">MEUPH1_LOCUS24684</name>
</gene>
<reference evidence="1 5" key="1">
    <citation type="submission" date="2023-01" db="EMBL/GenBank/DDBJ databases">
        <authorList>
            <person name="Whitehead M."/>
        </authorList>
    </citation>
    <scope>NUCLEOTIDE SEQUENCE [LARGE SCALE GENOMIC DNA]</scope>
</reference>